<keyword evidence="5" id="KW-1185">Reference proteome</keyword>
<dbReference type="EMBL" id="FOAN01000018">
    <property type="protein sequence ID" value="SEM66717.1"/>
    <property type="molecule type" value="Genomic_DNA"/>
</dbReference>
<dbReference type="AlphaFoldDB" id="A0A1H8AAZ2"/>
<keyword evidence="1 4" id="KW-0808">Transferase</keyword>
<dbReference type="SUPFAM" id="SSF55729">
    <property type="entry name" value="Acyl-CoA N-acyltransferases (Nat)"/>
    <property type="match status" value="1"/>
</dbReference>
<reference evidence="5" key="1">
    <citation type="submission" date="2016-10" db="EMBL/GenBank/DDBJ databases">
        <authorList>
            <person name="Varghese N."/>
            <person name="Submissions S."/>
        </authorList>
    </citation>
    <scope>NUCLEOTIDE SEQUENCE [LARGE SCALE GENOMIC DNA]</scope>
    <source>
        <strain evidence="5">LMG 26383,CCUG 61248,R- 45681</strain>
    </source>
</reference>
<protein>
    <submittedName>
        <fullName evidence="4">Acetyltransferase (GNAT) family protein</fullName>
    </submittedName>
</protein>
<proteinExistence type="predicted"/>
<feature type="domain" description="N-acetyltransferase" evidence="3">
    <location>
        <begin position="3"/>
        <end position="150"/>
    </location>
</feature>
<dbReference type="InterPro" id="IPR050832">
    <property type="entry name" value="Bact_Acetyltransf"/>
</dbReference>
<evidence type="ECO:0000259" key="3">
    <source>
        <dbReference type="PROSITE" id="PS51186"/>
    </source>
</evidence>
<dbReference type="Gene3D" id="3.40.630.30">
    <property type="match status" value="1"/>
</dbReference>
<organism evidence="4 5">
    <name type="scientific">Bosea lupini</name>
    <dbReference type="NCBI Taxonomy" id="1036779"/>
    <lineage>
        <taxon>Bacteria</taxon>
        <taxon>Pseudomonadati</taxon>
        <taxon>Pseudomonadota</taxon>
        <taxon>Alphaproteobacteria</taxon>
        <taxon>Hyphomicrobiales</taxon>
        <taxon>Boseaceae</taxon>
        <taxon>Bosea</taxon>
    </lineage>
</organism>
<keyword evidence="2" id="KW-0012">Acyltransferase</keyword>
<dbReference type="PROSITE" id="PS51186">
    <property type="entry name" value="GNAT"/>
    <property type="match status" value="1"/>
</dbReference>
<dbReference type="InterPro" id="IPR000182">
    <property type="entry name" value="GNAT_dom"/>
</dbReference>
<dbReference type="CDD" id="cd04301">
    <property type="entry name" value="NAT_SF"/>
    <property type="match status" value="1"/>
</dbReference>
<dbReference type="RefSeq" id="WP_091843274.1">
    <property type="nucleotide sequence ID" value="NZ_FOAN01000018.1"/>
</dbReference>
<dbReference type="OrthoDB" id="9797417at2"/>
<evidence type="ECO:0000313" key="4">
    <source>
        <dbReference type="EMBL" id="SEM66717.1"/>
    </source>
</evidence>
<dbReference type="STRING" id="1036779.SAMN04515666_11821"/>
<evidence type="ECO:0000313" key="5">
    <source>
        <dbReference type="Proteomes" id="UP000199664"/>
    </source>
</evidence>
<gene>
    <name evidence="4" type="ORF">SAMN04515666_11821</name>
</gene>
<dbReference type="Pfam" id="PF00583">
    <property type="entry name" value="Acetyltransf_1"/>
    <property type="match status" value="1"/>
</dbReference>
<sequence>MTIAYRRAVPEDTPACVVLRGRTRENAFSVERLAEAGVTLESWQAGIADGSLPGHVATEADEIIGYCFGERETGEIAVLALLPDHENKGVGRTLLNLVVADFRELGFARLFLSCSPDPAVRSYGFYRHLGWTSTGTFDHRDDEILEYRLA</sequence>
<accession>A0A1H8AAZ2</accession>
<dbReference type="GO" id="GO:0016747">
    <property type="term" value="F:acyltransferase activity, transferring groups other than amino-acyl groups"/>
    <property type="evidence" value="ECO:0007669"/>
    <property type="project" value="InterPro"/>
</dbReference>
<dbReference type="InterPro" id="IPR016181">
    <property type="entry name" value="Acyl_CoA_acyltransferase"/>
</dbReference>
<dbReference type="Proteomes" id="UP000199664">
    <property type="component" value="Unassembled WGS sequence"/>
</dbReference>
<evidence type="ECO:0000256" key="1">
    <source>
        <dbReference type="ARBA" id="ARBA00022679"/>
    </source>
</evidence>
<evidence type="ECO:0000256" key="2">
    <source>
        <dbReference type="ARBA" id="ARBA00023315"/>
    </source>
</evidence>
<dbReference type="PANTHER" id="PTHR43877">
    <property type="entry name" value="AMINOALKYLPHOSPHONATE N-ACETYLTRANSFERASE-RELATED-RELATED"/>
    <property type="match status" value="1"/>
</dbReference>
<name>A0A1H8AAZ2_9HYPH</name>